<dbReference type="Gene3D" id="3.40.50.150">
    <property type="entry name" value="Vaccinia Virus protein VP39"/>
    <property type="match status" value="1"/>
</dbReference>
<dbReference type="InterPro" id="IPR029063">
    <property type="entry name" value="SAM-dependent_MTases_sf"/>
</dbReference>
<reference evidence="2 3" key="1">
    <citation type="submission" date="2018-11" db="EMBL/GenBank/DDBJ databases">
        <title>The genome draft of YIM 96095.</title>
        <authorList>
            <person name="Tang S.-K."/>
            <person name="Chunyu W.-X."/>
            <person name="Feng Y.-Z."/>
        </authorList>
    </citation>
    <scope>NUCLEOTIDE SEQUENCE [LARGE SCALE GENOMIC DNA]</scope>
    <source>
        <strain evidence="2 3">YIM 96095</strain>
    </source>
</reference>
<keyword evidence="3" id="KW-1185">Reference proteome</keyword>
<evidence type="ECO:0008006" key="4">
    <source>
        <dbReference type="Google" id="ProtNLM"/>
    </source>
</evidence>
<accession>A0A3N0EBT5</accession>
<dbReference type="RefSeq" id="WP_123200941.1">
    <property type="nucleotide sequence ID" value="NZ_RJMB01000007.1"/>
</dbReference>
<dbReference type="AlphaFoldDB" id="A0A3N0EBT5"/>
<dbReference type="InterPro" id="IPR006764">
    <property type="entry name" value="SAM_dep_MeTrfase_SAV2177_type"/>
</dbReference>
<evidence type="ECO:0000313" key="2">
    <source>
        <dbReference type="EMBL" id="RNL85286.1"/>
    </source>
</evidence>
<feature type="compositionally biased region" description="Polar residues" evidence="1">
    <location>
        <begin position="7"/>
        <end position="21"/>
    </location>
</feature>
<organism evidence="2 3">
    <name type="scientific">Halostreptopolyspora alba</name>
    <dbReference type="NCBI Taxonomy" id="2487137"/>
    <lineage>
        <taxon>Bacteria</taxon>
        <taxon>Bacillati</taxon>
        <taxon>Actinomycetota</taxon>
        <taxon>Actinomycetes</taxon>
        <taxon>Streptosporangiales</taxon>
        <taxon>Nocardiopsidaceae</taxon>
        <taxon>Halostreptopolyspora</taxon>
    </lineage>
</organism>
<dbReference type="Pfam" id="PF04672">
    <property type="entry name" value="Methyltransf_19"/>
    <property type="match status" value="1"/>
</dbReference>
<evidence type="ECO:0000313" key="3">
    <source>
        <dbReference type="Proteomes" id="UP000269198"/>
    </source>
</evidence>
<proteinExistence type="predicted"/>
<protein>
    <recommendedName>
        <fullName evidence="4">SAM-dependent methyltransferase</fullName>
    </recommendedName>
</protein>
<dbReference type="SUPFAM" id="SSF53335">
    <property type="entry name" value="S-adenosyl-L-methionine-dependent methyltransferases"/>
    <property type="match status" value="1"/>
</dbReference>
<dbReference type="PIRSF" id="PIRSF017393">
    <property type="entry name" value="MTase_SAV2177"/>
    <property type="match status" value="1"/>
</dbReference>
<comment type="caution">
    <text evidence="2">The sequence shown here is derived from an EMBL/GenBank/DDBJ whole genome shotgun (WGS) entry which is preliminary data.</text>
</comment>
<dbReference type="EMBL" id="RJMB01000007">
    <property type="protein sequence ID" value="RNL85286.1"/>
    <property type="molecule type" value="Genomic_DNA"/>
</dbReference>
<dbReference type="OrthoDB" id="3216820at2"/>
<evidence type="ECO:0000256" key="1">
    <source>
        <dbReference type="SAM" id="MobiDB-lite"/>
    </source>
</evidence>
<gene>
    <name evidence="2" type="ORF">EFW17_09390</name>
</gene>
<sequence>MSRDQSQDTASNDAVPSGVDTSTASVARVYDAILGGEHNFDVDREVSKLIFEVSPDARRTAQSIRQWLVRVVRWLSGPAGMDQFLDVGSGLPTSDNTHEVAQRNNPEARVVYVDNDPLVQAYSDTLLGDNPNANFLQGDLTRPQELLSHPTVTENLDLDRPFVLMQSNTLHHLMDEQRPYDLMRTYVDALPSGSYVALCHFWDPAEEDAELSEFAKEIEHRFSTSSMASGRFRTRAEISSYVEGLELVEPGLVKLHEWWPDGPRMEPLIPMDHVFLSCVARKP</sequence>
<dbReference type="Proteomes" id="UP000269198">
    <property type="component" value="Unassembled WGS sequence"/>
</dbReference>
<feature type="region of interest" description="Disordered" evidence="1">
    <location>
        <begin position="1"/>
        <end position="21"/>
    </location>
</feature>
<name>A0A3N0EBT5_9ACTN</name>